<dbReference type="EMBL" id="PYBV01000178">
    <property type="protein sequence ID" value="PYC61104.1"/>
    <property type="molecule type" value="Genomic_DNA"/>
</dbReference>
<dbReference type="OrthoDB" id="3504674at2"/>
<keyword evidence="4 6" id="KW-0067">ATP-binding</keyword>
<comment type="similarity">
    <text evidence="1">Belongs to the ABC transporter superfamily.</text>
</comment>
<comment type="caution">
    <text evidence="6">The sequence shown here is derived from an EMBL/GenBank/DDBJ whole genome shotgun (WGS) entry which is preliminary data.</text>
</comment>
<dbReference type="Pfam" id="PF00005">
    <property type="entry name" value="ABC_tran"/>
    <property type="match status" value="1"/>
</dbReference>
<evidence type="ECO:0000256" key="2">
    <source>
        <dbReference type="ARBA" id="ARBA00022448"/>
    </source>
</evidence>
<evidence type="ECO:0000256" key="3">
    <source>
        <dbReference type="ARBA" id="ARBA00022741"/>
    </source>
</evidence>
<feature type="non-terminal residue" evidence="6">
    <location>
        <position position="1"/>
    </location>
</feature>
<evidence type="ECO:0000259" key="5">
    <source>
        <dbReference type="Pfam" id="PF00005"/>
    </source>
</evidence>
<proteinExistence type="inferred from homology"/>
<dbReference type="InterPro" id="IPR050319">
    <property type="entry name" value="ABC_transp_ATP-bind"/>
</dbReference>
<reference evidence="6 7" key="1">
    <citation type="submission" date="2018-03" db="EMBL/GenBank/DDBJ databases">
        <title>Bioinformatic expansion and discovery of thiopeptide antibiotics.</title>
        <authorList>
            <person name="Schwalen C.J."/>
            <person name="Hudson G.A."/>
            <person name="Mitchell D.A."/>
        </authorList>
    </citation>
    <scope>NUCLEOTIDE SEQUENCE [LARGE SCALE GENOMIC DNA]</scope>
    <source>
        <strain evidence="6 7">NRRL 8041</strain>
    </source>
</reference>
<gene>
    <name evidence="6" type="ORF">C7C45_33335</name>
</gene>
<dbReference type="GO" id="GO:0016887">
    <property type="term" value="F:ATP hydrolysis activity"/>
    <property type="evidence" value="ECO:0007669"/>
    <property type="project" value="InterPro"/>
</dbReference>
<evidence type="ECO:0000256" key="1">
    <source>
        <dbReference type="ARBA" id="ARBA00005417"/>
    </source>
</evidence>
<dbReference type="RefSeq" id="WP_146247514.1">
    <property type="nucleotide sequence ID" value="NZ_PYBV01000178.1"/>
</dbReference>
<dbReference type="Gene3D" id="3.40.50.300">
    <property type="entry name" value="P-loop containing nucleotide triphosphate hydrolases"/>
    <property type="match status" value="1"/>
</dbReference>
<dbReference type="Proteomes" id="UP000248333">
    <property type="component" value="Unassembled WGS sequence"/>
</dbReference>
<feature type="domain" description="ABC transporter" evidence="5">
    <location>
        <begin position="1"/>
        <end position="117"/>
    </location>
</feature>
<dbReference type="PANTHER" id="PTHR43776">
    <property type="entry name" value="TRANSPORT ATP-BINDING PROTEIN"/>
    <property type="match status" value="1"/>
</dbReference>
<evidence type="ECO:0000256" key="4">
    <source>
        <dbReference type="ARBA" id="ARBA00022840"/>
    </source>
</evidence>
<evidence type="ECO:0000313" key="7">
    <source>
        <dbReference type="Proteomes" id="UP000248333"/>
    </source>
</evidence>
<sequence length="145" mass="16297">PTEGEIIFDGTDVRSLKGEAMRRARRRMQMIFQDPLSSLDPRQSVESLLVEGLKAHGLADDKAETNRRLRETLEAVRLPASSLSKYPHEFFGGKRQRIGIDRALVLNPDLIVADEPVSAMDVSIQAQVLNLLEDLQNERGLTYLI</sequence>
<name>A0A318NDF8_9ACTN</name>
<dbReference type="AlphaFoldDB" id="A0A318NDF8"/>
<keyword evidence="2" id="KW-0813">Transport</keyword>
<dbReference type="SUPFAM" id="SSF52540">
    <property type="entry name" value="P-loop containing nucleoside triphosphate hydrolases"/>
    <property type="match status" value="1"/>
</dbReference>
<protein>
    <submittedName>
        <fullName evidence="6">Dipeptide/oligopeptide/nickel ABC transporter ATP-binding protein</fullName>
    </submittedName>
</protein>
<feature type="non-terminal residue" evidence="6">
    <location>
        <position position="145"/>
    </location>
</feature>
<organism evidence="6 7">
    <name type="scientific">Micromonospora arborensis</name>
    <dbReference type="NCBI Taxonomy" id="2116518"/>
    <lineage>
        <taxon>Bacteria</taxon>
        <taxon>Bacillati</taxon>
        <taxon>Actinomycetota</taxon>
        <taxon>Actinomycetes</taxon>
        <taxon>Micromonosporales</taxon>
        <taxon>Micromonosporaceae</taxon>
        <taxon>Micromonospora</taxon>
    </lineage>
</organism>
<dbReference type="PANTHER" id="PTHR43776:SF7">
    <property type="entry name" value="D,D-DIPEPTIDE TRANSPORT ATP-BINDING PROTEIN DDPF-RELATED"/>
    <property type="match status" value="1"/>
</dbReference>
<evidence type="ECO:0000313" key="6">
    <source>
        <dbReference type="EMBL" id="PYC61104.1"/>
    </source>
</evidence>
<keyword evidence="7" id="KW-1185">Reference proteome</keyword>
<dbReference type="GO" id="GO:0005524">
    <property type="term" value="F:ATP binding"/>
    <property type="evidence" value="ECO:0007669"/>
    <property type="project" value="UniProtKB-KW"/>
</dbReference>
<dbReference type="InterPro" id="IPR003439">
    <property type="entry name" value="ABC_transporter-like_ATP-bd"/>
</dbReference>
<dbReference type="InterPro" id="IPR027417">
    <property type="entry name" value="P-loop_NTPase"/>
</dbReference>
<keyword evidence="3" id="KW-0547">Nucleotide-binding</keyword>
<accession>A0A318NDF8</accession>